<feature type="domain" description="Putative metallopeptidase" evidence="3">
    <location>
        <begin position="15"/>
        <end position="264"/>
    </location>
</feature>
<organism evidence="4">
    <name type="scientific">marine sediment metagenome</name>
    <dbReference type="NCBI Taxonomy" id="412755"/>
    <lineage>
        <taxon>unclassified sequences</taxon>
        <taxon>metagenomes</taxon>
        <taxon>ecological metagenomes</taxon>
    </lineage>
</organism>
<feature type="region of interest" description="Disordered" evidence="1">
    <location>
        <begin position="143"/>
        <end position="193"/>
    </location>
</feature>
<dbReference type="AlphaFoldDB" id="A0A0F9I5A0"/>
<protein>
    <recommendedName>
        <fullName evidence="5">Metallopeptidase domain-containing protein</fullName>
    </recommendedName>
</protein>
<sequence>MTLTLEKLARRQAIVLGWHHPFFAIPSARVRFREDKSGHRTTTACVSADGWIYLYAPWCSTLSTEELRGLIAHEIMHLLMRHREREGTRIHDVWGISTDMTINRSLRASAIVLPHGDGKDGVYPPIEWETWHAERIYDELIQQGQKARSAEDGPPMPGQGCGVMDPTGEGAGGDDDGDSSDRTHTGVGASEADLSRRWREIAVQAAEMGRTQGAGKDDALVGALEIPQPRVRWSSILRRGISTAIAAHGRDTQTWSRRGRRSQAIGPQFAGWQTTAAKCAVVIDTSGSMGDDDLAQCVAEVVAISRESGVSIYLVTHDHGVQWAGWIVSNCTPTAIKPALTGRGGTNAHEAYVRVQGAAQRFDAFVHLTDGYLGWPEWPRNTRQKIVALTGYSVDPSNVPDGAQVVEVNTTGN</sequence>
<dbReference type="Pfam" id="PF09967">
    <property type="entry name" value="DUF2201"/>
    <property type="match status" value="1"/>
</dbReference>
<reference evidence="4" key="1">
    <citation type="journal article" date="2015" name="Nature">
        <title>Complex archaea that bridge the gap between prokaryotes and eukaryotes.</title>
        <authorList>
            <person name="Spang A."/>
            <person name="Saw J.H."/>
            <person name="Jorgensen S.L."/>
            <person name="Zaremba-Niedzwiedzka K."/>
            <person name="Martijn J."/>
            <person name="Lind A.E."/>
            <person name="van Eijk R."/>
            <person name="Schleper C."/>
            <person name="Guy L."/>
            <person name="Ettema T.J."/>
        </authorList>
    </citation>
    <scope>NUCLEOTIDE SEQUENCE</scope>
</reference>
<dbReference type="InterPro" id="IPR018698">
    <property type="entry name" value="VWA-like_dom"/>
</dbReference>
<evidence type="ECO:0000259" key="2">
    <source>
        <dbReference type="Pfam" id="PF09967"/>
    </source>
</evidence>
<comment type="caution">
    <text evidence="4">The sequence shown here is derived from an EMBL/GenBank/DDBJ whole genome shotgun (WGS) entry which is preliminary data.</text>
</comment>
<dbReference type="Pfam" id="PF13203">
    <property type="entry name" value="DUF2201_N"/>
    <property type="match status" value="1"/>
</dbReference>
<evidence type="ECO:0008006" key="5">
    <source>
        <dbReference type="Google" id="ProtNLM"/>
    </source>
</evidence>
<dbReference type="PANTHER" id="PTHR38730:SF1">
    <property type="entry name" value="SLL7028 PROTEIN"/>
    <property type="match status" value="1"/>
</dbReference>
<evidence type="ECO:0000313" key="4">
    <source>
        <dbReference type="EMBL" id="KKM22712.1"/>
    </source>
</evidence>
<evidence type="ECO:0000259" key="3">
    <source>
        <dbReference type="Pfam" id="PF13203"/>
    </source>
</evidence>
<gene>
    <name evidence="4" type="ORF">LCGC14_1622530</name>
</gene>
<accession>A0A0F9I5A0</accession>
<dbReference type="EMBL" id="LAZR01013277">
    <property type="protein sequence ID" value="KKM22712.1"/>
    <property type="molecule type" value="Genomic_DNA"/>
</dbReference>
<evidence type="ECO:0000256" key="1">
    <source>
        <dbReference type="SAM" id="MobiDB-lite"/>
    </source>
</evidence>
<dbReference type="PANTHER" id="PTHR38730">
    <property type="entry name" value="SLL7028 PROTEIN"/>
    <property type="match status" value="1"/>
</dbReference>
<feature type="domain" description="VWA-like" evidence="2">
    <location>
        <begin position="280"/>
        <end position="391"/>
    </location>
</feature>
<proteinExistence type="predicted"/>
<dbReference type="InterPro" id="IPR025154">
    <property type="entry name" value="Put_metallopeptidase_dom"/>
</dbReference>
<dbReference type="SUPFAM" id="SSF53300">
    <property type="entry name" value="vWA-like"/>
    <property type="match status" value="1"/>
</dbReference>
<dbReference type="InterPro" id="IPR036465">
    <property type="entry name" value="vWFA_dom_sf"/>
</dbReference>
<name>A0A0F9I5A0_9ZZZZ</name>